<evidence type="ECO:0000256" key="2">
    <source>
        <dbReference type="ARBA" id="ARBA00012549"/>
    </source>
</evidence>
<evidence type="ECO:0000256" key="1">
    <source>
        <dbReference type="ARBA" id="ARBA00009006"/>
    </source>
</evidence>
<feature type="compositionally biased region" description="Pro residues" evidence="9">
    <location>
        <begin position="164"/>
        <end position="195"/>
    </location>
</feature>
<dbReference type="GO" id="GO:0003723">
    <property type="term" value="F:RNA binding"/>
    <property type="evidence" value="ECO:0007669"/>
    <property type="project" value="InterPro"/>
</dbReference>
<dbReference type="Proteomes" id="UP000298493">
    <property type="component" value="Unassembled WGS sequence"/>
</dbReference>
<feature type="signal peptide" evidence="10">
    <location>
        <begin position="1"/>
        <end position="24"/>
    </location>
</feature>
<gene>
    <name evidence="11" type="ORF">E6O75_ATG05890</name>
</gene>
<evidence type="ECO:0000256" key="10">
    <source>
        <dbReference type="SAM" id="SignalP"/>
    </source>
</evidence>
<evidence type="ECO:0000256" key="8">
    <source>
        <dbReference type="ARBA" id="ARBA00034015"/>
    </source>
</evidence>
<feature type="compositionally biased region" description="Polar residues" evidence="9">
    <location>
        <begin position="103"/>
        <end position="118"/>
    </location>
</feature>
<evidence type="ECO:0000313" key="12">
    <source>
        <dbReference type="Proteomes" id="UP000298493"/>
    </source>
</evidence>
<evidence type="ECO:0000256" key="9">
    <source>
        <dbReference type="SAM" id="MobiDB-lite"/>
    </source>
</evidence>
<organism evidence="11 12">
    <name type="scientific">Venturia nashicola</name>
    <dbReference type="NCBI Taxonomy" id="86259"/>
    <lineage>
        <taxon>Eukaryota</taxon>
        <taxon>Fungi</taxon>
        <taxon>Dikarya</taxon>
        <taxon>Ascomycota</taxon>
        <taxon>Pezizomycotina</taxon>
        <taxon>Dothideomycetes</taxon>
        <taxon>Pleosporomycetidae</taxon>
        <taxon>Venturiales</taxon>
        <taxon>Venturiaceae</taxon>
        <taxon>Venturia</taxon>
    </lineage>
</organism>
<feature type="chain" id="PRO_5021235153" description="ribonuclease T1" evidence="10">
    <location>
        <begin position="25"/>
        <end position="331"/>
    </location>
</feature>
<dbReference type="GO" id="GO:0016787">
    <property type="term" value="F:hydrolase activity"/>
    <property type="evidence" value="ECO:0007669"/>
    <property type="project" value="UniProtKB-KW"/>
</dbReference>
<sequence length="331" mass="35900">MLDLKSLITLSILLFSYPPSFASASPEPQWWAGGNPNGNGQQQGQPAGGWSQAQPQQGAQWGRPNQAPQAQQGPQLGRPDQTNNPNQNNAPYEQVPRPANPGYPQQNAQPGNNPYQNAQVPQPTPATPPQPTTPRDQDPPDNDGPSGPRWTPPPSWGPRTIPFGPKPPQDPPTTTPPPPLPVPVPNQPNQPPKPKPAGTRPDYCTNPDLICTTANNEHKEPIPYAVTCGKSRFNQFDVSNALSTGCYWFKKNSTISGTEFPKVFDNSKGRFDFGKLKGPFFEFPLIDSAAYVSGPPGDHRVIFSTPDCFLAGEITSEGQSKGVYTECTEEF</sequence>
<keyword evidence="6" id="KW-1015">Disulfide bond</keyword>
<comment type="caution">
    <text evidence="11">The sequence shown here is derived from an EMBL/GenBank/DDBJ whole genome shotgun (WGS) entry which is preliminary data.</text>
</comment>
<dbReference type="GO" id="GO:0046589">
    <property type="term" value="F:ribonuclease T1 activity"/>
    <property type="evidence" value="ECO:0007669"/>
    <property type="project" value="UniProtKB-EC"/>
</dbReference>
<dbReference type="EMBL" id="SNSC02000013">
    <property type="protein sequence ID" value="TID18769.1"/>
    <property type="molecule type" value="Genomic_DNA"/>
</dbReference>
<dbReference type="SUPFAM" id="SSF53933">
    <property type="entry name" value="Microbial ribonucleases"/>
    <property type="match status" value="1"/>
</dbReference>
<dbReference type="InterPro" id="IPR000026">
    <property type="entry name" value="N1-like"/>
</dbReference>
<comment type="catalytic activity">
    <reaction evidence="8">
        <text>[RNA] containing guanosine + H2O = an [RNA fragment]-3'-guanosine-3'-phosphate + a 5'-hydroxy-ribonucleotide-3'-[RNA fragment].</text>
        <dbReference type="EC" id="4.6.1.24"/>
    </reaction>
</comment>
<keyword evidence="3" id="KW-0540">Nuclease</keyword>
<feature type="compositionally biased region" description="Low complexity" evidence="9">
    <location>
        <begin position="22"/>
        <end position="79"/>
    </location>
</feature>
<evidence type="ECO:0000313" key="11">
    <source>
        <dbReference type="EMBL" id="TID18769.1"/>
    </source>
</evidence>
<dbReference type="AlphaFoldDB" id="A0A4Z1P956"/>
<dbReference type="EC" id="4.6.1.24" evidence="2"/>
<feature type="compositionally biased region" description="Pro residues" evidence="9">
    <location>
        <begin position="122"/>
        <end position="132"/>
    </location>
</feature>
<evidence type="ECO:0000256" key="7">
    <source>
        <dbReference type="ARBA" id="ARBA00023239"/>
    </source>
</evidence>
<evidence type="ECO:0000256" key="3">
    <source>
        <dbReference type="ARBA" id="ARBA00022722"/>
    </source>
</evidence>
<reference evidence="11 12" key="1">
    <citation type="submission" date="2019-04" db="EMBL/GenBank/DDBJ databases">
        <title>High contiguity whole genome sequence and gene annotation resource for two Venturia nashicola isolates.</title>
        <authorList>
            <person name="Prokchorchik M."/>
            <person name="Won K."/>
            <person name="Lee Y."/>
            <person name="Choi E.D."/>
            <person name="Segonzac C."/>
            <person name="Sohn K.H."/>
        </authorList>
    </citation>
    <scope>NUCLEOTIDE SEQUENCE [LARGE SCALE GENOMIC DNA]</scope>
    <source>
        <strain evidence="11 12">PRI2</strain>
    </source>
</reference>
<feature type="compositionally biased region" description="Polar residues" evidence="9">
    <location>
        <begin position="80"/>
        <end position="91"/>
    </location>
</feature>
<evidence type="ECO:0000256" key="5">
    <source>
        <dbReference type="ARBA" id="ARBA00022801"/>
    </source>
</evidence>
<proteinExistence type="inferred from homology"/>
<protein>
    <recommendedName>
        <fullName evidence="2">ribonuclease T1</fullName>
        <ecNumber evidence="2">4.6.1.24</ecNumber>
    </recommendedName>
</protein>
<evidence type="ECO:0000256" key="4">
    <source>
        <dbReference type="ARBA" id="ARBA00022759"/>
    </source>
</evidence>
<name>A0A4Z1P956_9PEZI</name>
<keyword evidence="10" id="KW-0732">Signal</keyword>
<dbReference type="PANTHER" id="PTHR42104:SF1">
    <property type="entry name" value="EXTRACELLULAR GUANYL-SPECIFIC RIBONUCLEASE RNTA (AFU_ORTHOLOGUE AFUA_4G03230)"/>
    <property type="match status" value="1"/>
</dbReference>
<accession>A0A4Z1P956</accession>
<keyword evidence="7" id="KW-0456">Lyase</keyword>
<evidence type="ECO:0000256" key="6">
    <source>
        <dbReference type="ARBA" id="ARBA00023157"/>
    </source>
</evidence>
<dbReference type="InterPro" id="IPR016191">
    <property type="entry name" value="Ribonuclease/ribotoxin"/>
</dbReference>
<comment type="similarity">
    <text evidence="1">Belongs to the ribonuclease N1/T1 family.</text>
</comment>
<feature type="region of interest" description="Disordered" evidence="9">
    <location>
        <begin position="22"/>
        <end position="201"/>
    </location>
</feature>
<dbReference type="PANTHER" id="PTHR42104">
    <property type="entry name" value="EXTRACELLULAR GUANYL-SPECIFIC RIBONUCLEASE RNTA (AFU_ORTHOLOGUE AFUA_4G03230)"/>
    <property type="match status" value="1"/>
</dbReference>
<keyword evidence="5" id="KW-0378">Hydrolase</keyword>
<keyword evidence="12" id="KW-1185">Reference proteome</keyword>
<dbReference type="STRING" id="86259.A0A4Z1P956"/>
<dbReference type="Pfam" id="PF00545">
    <property type="entry name" value="Ribonuclease"/>
    <property type="match status" value="1"/>
</dbReference>
<dbReference type="Gene3D" id="3.10.450.30">
    <property type="entry name" value="Microbial ribonucleases"/>
    <property type="match status" value="1"/>
</dbReference>
<keyword evidence="4" id="KW-0255">Endonuclease</keyword>